<gene>
    <name evidence="1" type="ORF">CM19_08045</name>
</gene>
<organism evidence="1 2">
    <name type="scientific">Candidatus Acidianus copahuensis</name>
    <dbReference type="NCBI Taxonomy" id="1160895"/>
    <lineage>
        <taxon>Archaea</taxon>
        <taxon>Thermoproteota</taxon>
        <taxon>Thermoprotei</taxon>
        <taxon>Sulfolobales</taxon>
        <taxon>Sulfolobaceae</taxon>
        <taxon>Acidianus</taxon>
    </lineage>
</organism>
<sequence>MAEGKIQIEAQVKLDGKLLEGARVYVHIKGYSRARVTHVDLEHDELKKVLRPRHSDYPYVNWEGNNVKIEVKGHTIEVISQTLGSLIHMKGNLYVGGKGKGLFLGFHKEEIKALEDFGVKNGFPPVSKRTKYDK</sequence>
<accession>A0A031LLG8</accession>
<dbReference type="Proteomes" id="UP000024332">
    <property type="component" value="Unassembled WGS sequence"/>
</dbReference>
<protein>
    <submittedName>
        <fullName evidence="1">Transferase</fullName>
    </submittedName>
</protein>
<dbReference type="RefSeq" id="WP_048099839.1">
    <property type="nucleotide sequence ID" value="NZ_JFZT01000044.1"/>
</dbReference>
<proteinExistence type="predicted"/>
<comment type="caution">
    <text evidence="1">The sequence shown here is derived from an EMBL/GenBank/DDBJ whole genome shotgun (WGS) entry which is preliminary data.</text>
</comment>
<evidence type="ECO:0000313" key="1">
    <source>
        <dbReference type="EMBL" id="EZQ04912.1"/>
    </source>
</evidence>
<reference evidence="1 2" key="1">
    <citation type="submission" date="2014-03" db="EMBL/GenBank/DDBJ databases">
        <title>Draft genome sequence of the novel thermoacidophilic archaea Acidianus copahuensis ALE1 strain, isolated from Copahue volcanic area in Neuquen Argentina.</title>
        <authorList>
            <person name="Urbieta M.S."/>
            <person name="Rascovan N."/>
            <person name="Castro C."/>
            <person name="Revale S."/>
            <person name="Giaveno M.A."/>
            <person name="Vazquez M.P."/>
            <person name="Donati E.R."/>
        </authorList>
    </citation>
    <scope>NUCLEOTIDE SEQUENCE [LARGE SCALE GENOMIC DNA]</scope>
    <source>
        <strain evidence="1 2">ALE1</strain>
    </source>
</reference>
<evidence type="ECO:0000313" key="2">
    <source>
        <dbReference type="Proteomes" id="UP000024332"/>
    </source>
</evidence>
<dbReference type="AlphaFoldDB" id="A0A031LLG8"/>
<dbReference type="OrthoDB" id="57125at2157"/>
<name>A0A031LLG8_9CREN</name>
<dbReference type="EMBL" id="JFZT01000044">
    <property type="protein sequence ID" value="EZQ04912.1"/>
    <property type="molecule type" value="Genomic_DNA"/>
</dbReference>
<keyword evidence="1" id="KW-0808">Transferase</keyword>
<dbReference type="GO" id="GO:0016740">
    <property type="term" value="F:transferase activity"/>
    <property type="evidence" value="ECO:0007669"/>
    <property type="project" value="UniProtKB-KW"/>
</dbReference>
<keyword evidence="2" id="KW-1185">Reference proteome</keyword>